<dbReference type="EMBL" id="CAJNYT010002129">
    <property type="protein sequence ID" value="CAF3448693.1"/>
    <property type="molecule type" value="Genomic_DNA"/>
</dbReference>
<dbReference type="Proteomes" id="UP000663872">
    <property type="component" value="Unassembled WGS sequence"/>
</dbReference>
<dbReference type="EMBL" id="CAJOBR010001823">
    <property type="protein sequence ID" value="CAF4638108.1"/>
    <property type="molecule type" value="Genomic_DNA"/>
</dbReference>
<keyword evidence="13" id="KW-1185">Reference proteome</keyword>
<comment type="caution">
    <text evidence="8">The sequence shown here is derived from an EMBL/GenBank/DDBJ whole genome shotgun (WGS) entry which is preliminary data.</text>
</comment>
<dbReference type="Proteomes" id="UP000663869">
    <property type="component" value="Unassembled WGS sequence"/>
</dbReference>
<evidence type="ECO:0000313" key="8">
    <source>
        <dbReference type="EMBL" id="CAF4307654.1"/>
    </source>
</evidence>
<keyword evidence="2" id="KW-0732">Signal</keyword>
<dbReference type="OrthoDB" id="10007283at2759"/>
<dbReference type="Proteomes" id="UP000663862">
    <property type="component" value="Unassembled WGS sequence"/>
</dbReference>
<dbReference type="Proteomes" id="UP000663825">
    <property type="component" value="Unassembled WGS sequence"/>
</dbReference>
<dbReference type="EMBL" id="CAJNXB010001920">
    <property type="protein sequence ID" value="CAF3202166.1"/>
    <property type="molecule type" value="Genomic_DNA"/>
</dbReference>
<evidence type="ECO:0000313" key="11">
    <source>
        <dbReference type="EMBL" id="CAF4638108.1"/>
    </source>
</evidence>
<evidence type="ECO:0000313" key="9">
    <source>
        <dbReference type="EMBL" id="CAF4398533.1"/>
    </source>
</evidence>
<dbReference type="Proteomes" id="UP000663873">
    <property type="component" value="Unassembled WGS sequence"/>
</dbReference>
<reference evidence="8" key="1">
    <citation type="submission" date="2021-02" db="EMBL/GenBank/DDBJ databases">
        <authorList>
            <person name="Nowell W R."/>
        </authorList>
    </citation>
    <scope>NUCLEOTIDE SEQUENCE</scope>
</reference>
<sequence>MWSGQLFLVWCFTLTILATQSHVIHKRGLLSKLFSKKGSSTGNVESDLPPGERTKLRELLKNPVVVSMLTAAVGMVIQQALAAKNMNDVCDNKYIKMASSVGNFNPQLQQAINLLGCNGPNRKFGNNKSKDKYSVTTTPAFNQDEDNENENEEPSNDQDEEKEAEDTLESGIPPEQHSKLQQLMSIARGEKGAKRNFLKGLFGLSSKDKTFKKGHKLPSSSYKLDKDDADTMKDLEKDIERFNKAI</sequence>
<dbReference type="EMBL" id="CAJNYD010000214">
    <property type="protein sequence ID" value="CAF3230206.1"/>
    <property type="molecule type" value="Genomic_DNA"/>
</dbReference>
<feature type="compositionally biased region" description="Acidic residues" evidence="1">
    <location>
        <begin position="143"/>
        <end position="168"/>
    </location>
</feature>
<evidence type="ECO:0000313" key="5">
    <source>
        <dbReference type="EMBL" id="CAF3448693.1"/>
    </source>
</evidence>
<dbReference type="Proteomes" id="UP000663851">
    <property type="component" value="Unassembled WGS sequence"/>
</dbReference>
<dbReference type="EMBL" id="CAJNYV010004268">
    <property type="protein sequence ID" value="CAF3661655.1"/>
    <property type="molecule type" value="Genomic_DNA"/>
</dbReference>
<evidence type="ECO:0000256" key="1">
    <source>
        <dbReference type="SAM" id="MobiDB-lite"/>
    </source>
</evidence>
<evidence type="ECO:0000313" key="13">
    <source>
        <dbReference type="Proteomes" id="UP000663873"/>
    </source>
</evidence>
<accession>A0A820IIY2</accession>
<dbReference type="EMBL" id="CAJOBS010001444">
    <property type="protein sequence ID" value="CAF4731143.1"/>
    <property type="molecule type" value="Genomic_DNA"/>
</dbReference>
<feature type="chain" id="PRO_5035621071" evidence="2">
    <location>
        <begin position="19"/>
        <end position="246"/>
    </location>
</feature>
<feature type="region of interest" description="Disordered" evidence="1">
    <location>
        <begin position="121"/>
        <end position="178"/>
    </location>
</feature>
<dbReference type="Proteomes" id="UP000663833">
    <property type="component" value="Unassembled WGS sequence"/>
</dbReference>
<organism evidence="8 13">
    <name type="scientific">Rotaria socialis</name>
    <dbReference type="NCBI Taxonomy" id="392032"/>
    <lineage>
        <taxon>Eukaryota</taxon>
        <taxon>Metazoa</taxon>
        <taxon>Spiralia</taxon>
        <taxon>Gnathifera</taxon>
        <taxon>Rotifera</taxon>
        <taxon>Eurotatoria</taxon>
        <taxon>Bdelloidea</taxon>
        <taxon>Philodinida</taxon>
        <taxon>Philodinidae</taxon>
        <taxon>Rotaria</taxon>
    </lineage>
</organism>
<dbReference type="Proteomes" id="UP000663838">
    <property type="component" value="Unassembled WGS sequence"/>
</dbReference>
<dbReference type="Proteomes" id="UP000663865">
    <property type="component" value="Unassembled WGS sequence"/>
</dbReference>
<evidence type="ECO:0000256" key="2">
    <source>
        <dbReference type="SAM" id="SignalP"/>
    </source>
</evidence>
<dbReference type="Proteomes" id="UP000663848">
    <property type="component" value="Unassembled WGS sequence"/>
</dbReference>
<dbReference type="EMBL" id="CAJOBO010001652">
    <property type="protein sequence ID" value="CAF4398533.1"/>
    <property type="molecule type" value="Genomic_DNA"/>
</dbReference>
<gene>
    <name evidence="7" type="ORF">FME351_LOCUS29971</name>
    <name evidence="5" type="ORF">GRG538_LOCUS14049</name>
    <name evidence="9" type="ORF">HFQ381_LOCUS19910</name>
    <name evidence="6" type="ORF">KIK155_LOCUS24079</name>
    <name evidence="4" type="ORF">LUA448_LOCUS3698</name>
    <name evidence="11" type="ORF">QYT958_LOCUS13941</name>
    <name evidence="3" type="ORF">TIS948_LOCUS12652</name>
    <name evidence="12" type="ORF">TOA249_LOCUS18903</name>
    <name evidence="10" type="ORF">TSG867_LOCUS19972</name>
    <name evidence="8" type="ORF">UJA718_LOCUS13051</name>
</gene>
<dbReference type="EMBL" id="CAJOBQ010001431">
    <property type="protein sequence ID" value="CAF4486611.1"/>
    <property type="molecule type" value="Genomic_DNA"/>
</dbReference>
<name>A0A820IIY2_9BILA</name>
<evidence type="ECO:0000313" key="6">
    <source>
        <dbReference type="EMBL" id="CAF3661655.1"/>
    </source>
</evidence>
<dbReference type="EMBL" id="CAJNYU010004242">
    <property type="protein sequence ID" value="CAF3735922.1"/>
    <property type="molecule type" value="Genomic_DNA"/>
</dbReference>
<evidence type="ECO:0000313" key="4">
    <source>
        <dbReference type="EMBL" id="CAF3230206.1"/>
    </source>
</evidence>
<proteinExistence type="predicted"/>
<dbReference type="EMBL" id="CAJOBP010001737">
    <property type="protein sequence ID" value="CAF4307654.1"/>
    <property type="molecule type" value="Genomic_DNA"/>
</dbReference>
<protein>
    <submittedName>
        <fullName evidence="8">Uncharacterized protein</fullName>
    </submittedName>
</protein>
<dbReference type="AlphaFoldDB" id="A0A820IIY2"/>
<evidence type="ECO:0000313" key="7">
    <source>
        <dbReference type="EMBL" id="CAF3735922.1"/>
    </source>
</evidence>
<evidence type="ECO:0000313" key="12">
    <source>
        <dbReference type="EMBL" id="CAF4731143.1"/>
    </source>
</evidence>
<evidence type="ECO:0000313" key="10">
    <source>
        <dbReference type="EMBL" id="CAF4486611.1"/>
    </source>
</evidence>
<feature type="signal peptide" evidence="2">
    <location>
        <begin position="1"/>
        <end position="18"/>
    </location>
</feature>
<evidence type="ECO:0000313" key="3">
    <source>
        <dbReference type="EMBL" id="CAF3202166.1"/>
    </source>
</evidence>